<dbReference type="EMBL" id="CP065959">
    <property type="protein sequence ID" value="QQC93375.1"/>
    <property type="molecule type" value="Genomic_DNA"/>
</dbReference>
<evidence type="ECO:0000313" key="3">
    <source>
        <dbReference type="Proteomes" id="UP000596130"/>
    </source>
</evidence>
<reference evidence="2 3" key="1">
    <citation type="submission" date="2020-12" db="EMBL/GenBank/DDBJ databases">
        <title>Identification and biosynthesis of polyene macrolides produced by Streptomyces alfalfae Men-myco-93-63.</title>
        <authorList>
            <person name="Liu D."/>
            <person name="Li Y."/>
            <person name="Liu L."/>
            <person name="Han X."/>
            <person name="Shen F."/>
        </authorList>
    </citation>
    <scope>NUCLEOTIDE SEQUENCE [LARGE SCALE GENOMIC DNA]</scope>
    <source>
        <strain evidence="2 3">Men-myco-93-63</strain>
    </source>
</reference>
<name>A0A7T4U1G4_9ACTN</name>
<accession>A0A7T4U1G4</accession>
<dbReference type="SMART" id="SM00860">
    <property type="entry name" value="SMI1_KNR4"/>
    <property type="match status" value="1"/>
</dbReference>
<dbReference type="PANTHER" id="PTHR47432:SF1">
    <property type="entry name" value="CELL WALL ASSEMBLY REGULATOR SMI1"/>
    <property type="match status" value="1"/>
</dbReference>
<dbReference type="InterPro" id="IPR051873">
    <property type="entry name" value="KNR4/SMI1_regulator"/>
</dbReference>
<dbReference type="Gene3D" id="3.40.1580.10">
    <property type="entry name" value="SMI1/KNR4-like"/>
    <property type="match status" value="1"/>
</dbReference>
<evidence type="ECO:0000259" key="1">
    <source>
        <dbReference type="SMART" id="SM00860"/>
    </source>
</evidence>
<dbReference type="SUPFAM" id="SSF160631">
    <property type="entry name" value="SMI1/KNR4-like"/>
    <property type="match status" value="1"/>
</dbReference>
<evidence type="ECO:0000313" key="2">
    <source>
        <dbReference type="EMBL" id="QQC93375.1"/>
    </source>
</evidence>
<dbReference type="InterPro" id="IPR037883">
    <property type="entry name" value="Knr4/Smi1-like_sf"/>
</dbReference>
<dbReference type="RefSeq" id="WP_198504838.1">
    <property type="nucleotide sequence ID" value="NZ_CP065959.1"/>
</dbReference>
<dbReference type="PANTHER" id="PTHR47432">
    <property type="entry name" value="CELL WALL ASSEMBLY REGULATOR SMI1"/>
    <property type="match status" value="1"/>
</dbReference>
<proteinExistence type="predicted"/>
<dbReference type="Proteomes" id="UP000596130">
    <property type="component" value="Chromosome"/>
</dbReference>
<dbReference type="InterPro" id="IPR018958">
    <property type="entry name" value="Knr4/Smi1-like_dom"/>
</dbReference>
<organism evidence="2 3">
    <name type="scientific">Streptomyces alfalfae</name>
    <dbReference type="NCBI Taxonomy" id="1642299"/>
    <lineage>
        <taxon>Bacteria</taxon>
        <taxon>Bacillati</taxon>
        <taxon>Actinomycetota</taxon>
        <taxon>Actinomycetes</taxon>
        <taxon>Kitasatosporales</taxon>
        <taxon>Streptomycetaceae</taxon>
        <taxon>Streptomyces</taxon>
    </lineage>
</organism>
<protein>
    <submittedName>
        <fullName evidence="2">SMI1/KNR4 family protein</fullName>
    </submittedName>
</protein>
<dbReference type="Pfam" id="PF09346">
    <property type="entry name" value="SMI1_KNR4"/>
    <property type="match status" value="1"/>
</dbReference>
<feature type="domain" description="Knr4/Smi1-like" evidence="1">
    <location>
        <begin position="27"/>
        <end position="186"/>
    </location>
</feature>
<sequence>MSAEQSWARIEGWLAEHAPNEEPLPGPCTEAELERLYERIGVRLPPDVEESLLRHDGSGLITVIPLGWTLHSCDKIAERYAEWARDARRFDPKAGPFVPVGEIGGNLQLLTDPRTGRIGEWDRVQGHSWDEDPLWSSFAGVLEFTGSVLASTRPWIAMLPGDEEWEATDQDPDFPGTLSWTEDLQQEVEWDMRRLNREYGFADDR</sequence>
<gene>
    <name evidence="2" type="ORF">I8755_37405</name>
</gene>
<dbReference type="AlphaFoldDB" id="A0A7T4U1G4"/>